<dbReference type="EMBL" id="BGPR01053217">
    <property type="protein sequence ID" value="GBO30014.1"/>
    <property type="molecule type" value="Genomic_DNA"/>
</dbReference>
<protein>
    <submittedName>
        <fullName evidence="2">Uncharacterized protein</fullName>
    </submittedName>
</protein>
<dbReference type="EMBL" id="BGPR01053210">
    <property type="protein sequence ID" value="GBO30003.1"/>
    <property type="molecule type" value="Genomic_DNA"/>
</dbReference>
<evidence type="ECO:0000313" key="1">
    <source>
        <dbReference type="EMBL" id="GBO30003.1"/>
    </source>
</evidence>
<sequence>MNTLILLLESSITVSGKKSETNLDLKQFVLICQNTEVIIDEQEEIQYFFLHFWRPRWPNAKFSALGPEGCRLETRFHRRSAVYGTYWTLNHTQWANVFPLLRRGSLEKGCQLRCHSRHLAMVQNYDVRPMLLRNETLI</sequence>
<dbReference type="Proteomes" id="UP000499080">
    <property type="component" value="Unassembled WGS sequence"/>
</dbReference>
<gene>
    <name evidence="2" type="ORF">AVEN_101542_1</name>
    <name evidence="1" type="ORF">AVEN_115554_1</name>
</gene>
<evidence type="ECO:0000313" key="2">
    <source>
        <dbReference type="EMBL" id="GBO30014.1"/>
    </source>
</evidence>
<reference evidence="2 3" key="1">
    <citation type="journal article" date="2019" name="Sci. Rep.">
        <title>Orb-weaving spider Araneus ventricosus genome elucidates the spidroin gene catalogue.</title>
        <authorList>
            <person name="Kono N."/>
            <person name="Nakamura H."/>
            <person name="Ohtoshi R."/>
            <person name="Moran D.A.P."/>
            <person name="Shinohara A."/>
            <person name="Yoshida Y."/>
            <person name="Fujiwara M."/>
            <person name="Mori M."/>
            <person name="Tomita M."/>
            <person name="Arakawa K."/>
        </authorList>
    </citation>
    <scope>NUCLEOTIDE SEQUENCE [LARGE SCALE GENOMIC DNA]</scope>
</reference>
<proteinExistence type="predicted"/>
<comment type="caution">
    <text evidence="2">The sequence shown here is derived from an EMBL/GenBank/DDBJ whole genome shotgun (WGS) entry which is preliminary data.</text>
</comment>
<accession>A0A4Y2W0G5</accession>
<name>A0A4Y2W0G5_ARAVE</name>
<keyword evidence="3" id="KW-1185">Reference proteome</keyword>
<dbReference type="AlphaFoldDB" id="A0A4Y2W0G5"/>
<organism evidence="2 3">
    <name type="scientific">Araneus ventricosus</name>
    <name type="common">Orbweaver spider</name>
    <name type="synonym">Epeira ventricosa</name>
    <dbReference type="NCBI Taxonomy" id="182803"/>
    <lineage>
        <taxon>Eukaryota</taxon>
        <taxon>Metazoa</taxon>
        <taxon>Ecdysozoa</taxon>
        <taxon>Arthropoda</taxon>
        <taxon>Chelicerata</taxon>
        <taxon>Arachnida</taxon>
        <taxon>Araneae</taxon>
        <taxon>Araneomorphae</taxon>
        <taxon>Entelegynae</taxon>
        <taxon>Araneoidea</taxon>
        <taxon>Araneidae</taxon>
        <taxon>Araneus</taxon>
    </lineage>
</organism>
<evidence type="ECO:0000313" key="3">
    <source>
        <dbReference type="Proteomes" id="UP000499080"/>
    </source>
</evidence>